<dbReference type="Proteomes" id="UP000077342">
    <property type="component" value="Unassembled WGS sequence"/>
</dbReference>
<dbReference type="RefSeq" id="WP_082277322.1">
    <property type="nucleotide sequence ID" value="NZ_LWCI01000141.1"/>
</dbReference>
<dbReference type="AlphaFoldDB" id="A0A163XBL4"/>
<evidence type="ECO:0000256" key="3">
    <source>
        <dbReference type="ARBA" id="ARBA00039663"/>
    </source>
</evidence>
<organism evidence="8 9">
    <name type="scientific">Mycobacterium ostraviense</name>
    <dbReference type="NCBI Taxonomy" id="2738409"/>
    <lineage>
        <taxon>Bacteria</taxon>
        <taxon>Bacillati</taxon>
        <taxon>Actinomycetota</taxon>
        <taxon>Actinomycetes</taxon>
        <taxon>Mycobacteriales</taxon>
        <taxon>Mycobacteriaceae</taxon>
        <taxon>Mycobacterium</taxon>
    </lineage>
</organism>
<comment type="catalytic activity">
    <reaction evidence="4">
        <text>succinate semialdehyde + NADP(+) + H2O = succinate + NADPH + 2 H(+)</text>
        <dbReference type="Rhea" id="RHEA:13213"/>
        <dbReference type="ChEBI" id="CHEBI:15377"/>
        <dbReference type="ChEBI" id="CHEBI:15378"/>
        <dbReference type="ChEBI" id="CHEBI:30031"/>
        <dbReference type="ChEBI" id="CHEBI:57706"/>
        <dbReference type="ChEBI" id="CHEBI:57783"/>
        <dbReference type="ChEBI" id="CHEBI:58349"/>
        <dbReference type="EC" id="1.2.1.79"/>
    </reaction>
</comment>
<evidence type="ECO:0000256" key="4">
    <source>
        <dbReference type="ARBA" id="ARBA00048559"/>
    </source>
</evidence>
<dbReference type="InterPro" id="IPR016162">
    <property type="entry name" value="Ald_DH_N"/>
</dbReference>
<dbReference type="Gene3D" id="3.40.309.10">
    <property type="entry name" value="Aldehyde Dehydrogenase, Chain A, domain 2"/>
    <property type="match status" value="1"/>
</dbReference>
<reference evidence="9" key="1">
    <citation type="submission" date="2016-04" db="EMBL/GenBank/DDBJ databases">
        <authorList>
            <person name="Strapagiel D."/>
            <person name="Borowka P."/>
            <person name="Marciniak B."/>
            <person name="Bakula Z."/>
            <person name="Van Ingen J."/>
            <person name="Safianowska A."/>
            <person name="Dziadek J."/>
            <person name="Jagielski T."/>
        </authorList>
    </citation>
    <scope>NUCLEOTIDE SEQUENCE [LARGE SCALE GENOMIC DNA]</scope>
    <source>
        <strain evidence="9">1010001458</strain>
    </source>
</reference>
<accession>A0A163XBL4</accession>
<feature type="active site" evidence="5">
    <location>
        <position position="264"/>
    </location>
</feature>
<dbReference type="Pfam" id="PF00171">
    <property type="entry name" value="Aldedh"/>
    <property type="match status" value="1"/>
</dbReference>
<dbReference type="EC" id="1.2.1.79" evidence="2"/>
<dbReference type="InterPro" id="IPR016161">
    <property type="entry name" value="Ald_DH/histidinol_DH"/>
</dbReference>
<dbReference type="PROSITE" id="PS00070">
    <property type="entry name" value="ALDEHYDE_DEHYDR_CYS"/>
    <property type="match status" value="1"/>
</dbReference>
<dbReference type="SUPFAM" id="SSF53720">
    <property type="entry name" value="ALDH-like"/>
    <property type="match status" value="1"/>
</dbReference>
<evidence type="ECO:0000313" key="9">
    <source>
        <dbReference type="Proteomes" id="UP000077342"/>
    </source>
</evidence>
<dbReference type="PROSITE" id="PS00687">
    <property type="entry name" value="ALDEHYDE_DEHYDR_GLU"/>
    <property type="match status" value="1"/>
</dbReference>
<dbReference type="PANTHER" id="PTHR11699">
    <property type="entry name" value="ALDEHYDE DEHYDROGENASE-RELATED"/>
    <property type="match status" value="1"/>
</dbReference>
<sequence length="501" mass="50864">MSKTGSTVIAHDSHIAGEGPVLTIGGEPQPGAAGTYPVHNPARPAEIVGHAPAADRAQLDAAVSAARRAAPAWRALSVAERAAALASAATTAAAQLAARDGARLYTREHGKVLSEANFEISTGPGLAALIGSMAEAALAPEQLDPRSAYPRLQREPFGVAALVLPFNWPLALTMTKLTSALTAGNTAVVKVPPTCPLAALELAGALAAALPPGVVNVLAGPGSDLAQALVIHPGIDLISLTGGVATGRTVMAAAAARLTPVLLELGGNDAAIIAPDLAVSDDLVERLVTATYTTGGQVCMAIKRLYAPSERVGELAEAVLARCEREVVGDGLAEETTLGPLHTAAGRNRVAALVGDAEARGASVRTAGRIREADADAAGYFVLPTVVTDLAPDSALATEEQFGPVLPVFGYDDLDDAVTAANATEFGLTASVWTGDDALADRVASQLVAGTGSVNCHGLAAQDPRLPFGGCGQSGIGRELGVEGIRAFTQPRAYVRHPVPR</sequence>
<dbReference type="InterPro" id="IPR016163">
    <property type="entry name" value="Ald_DH_C"/>
</dbReference>
<evidence type="ECO:0000259" key="7">
    <source>
        <dbReference type="Pfam" id="PF00171"/>
    </source>
</evidence>
<dbReference type="EMBL" id="LWCI01000141">
    <property type="protein sequence ID" value="KZS59203.1"/>
    <property type="molecule type" value="Genomic_DNA"/>
</dbReference>
<keyword evidence="9" id="KW-1185">Reference proteome</keyword>
<name>A0A163XBL4_9MYCO</name>
<evidence type="ECO:0000256" key="5">
    <source>
        <dbReference type="PROSITE-ProRule" id="PRU10007"/>
    </source>
</evidence>
<dbReference type="Gene3D" id="3.40.605.10">
    <property type="entry name" value="Aldehyde Dehydrogenase, Chain A, domain 1"/>
    <property type="match status" value="1"/>
</dbReference>
<evidence type="ECO:0000256" key="1">
    <source>
        <dbReference type="ARBA" id="ARBA00023002"/>
    </source>
</evidence>
<dbReference type="InterPro" id="IPR015590">
    <property type="entry name" value="Aldehyde_DH_dom"/>
</dbReference>
<dbReference type="InterPro" id="IPR016160">
    <property type="entry name" value="Ald_DH_CS_CYS"/>
</dbReference>
<evidence type="ECO:0000313" key="8">
    <source>
        <dbReference type="EMBL" id="KZS59203.1"/>
    </source>
</evidence>
<gene>
    <name evidence="8" type="ORF">A4G28_02820</name>
</gene>
<comment type="caution">
    <text evidence="8">The sequence shown here is derived from an EMBL/GenBank/DDBJ whole genome shotgun (WGS) entry which is preliminary data.</text>
</comment>
<keyword evidence="1 6" id="KW-0560">Oxidoreductase</keyword>
<comment type="similarity">
    <text evidence="6">Belongs to the aldehyde dehydrogenase family.</text>
</comment>
<dbReference type="GO" id="GO:0036243">
    <property type="term" value="F:succinate-semialdehyde dehydrogenase (NADP+) activity"/>
    <property type="evidence" value="ECO:0007669"/>
    <property type="project" value="UniProtKB-EC"/>
</dbReference>
<feature type="domain" description="Aldehyde dehydrogenase" evidence="7">
    <location>
        <begin position="34"/>
        <end position="492"/>
    </location>
</feature>
<evidence type="ECO:0000256" key="2">
    <source>
        <dbReference type="ARBA" id="ARBA00039122"/>
    </source>
</evidence>
<protein>
    <recommendedName>
        <fullName evidence="3">Putative succinate-semialdehyde dehydrogenase [NADP(+)] 2</fullName>
        <ecNumber evidence="2">1.2.1.79</ecNumber>
    </recommendedName>
</protein>
<dbReference type="InterPro" id="IPR029510">
    <property type="entry name" value="Ald_DH_CS_GLU"/>
</dbReference>
<evidence type="ECO:0000256" key="6">
    <source>
        <dbReference type="RuleBase" id="RU003345"/>
    </source>
</evidence>
<proteinExistence type="inferred from homology"/>